<proteinExistence type="predicted"/>
<dbReference type="PROSITE" id="PS50005">
    <property type="entry name" value="TPR"/>
    <property type="match status" value="6"/>
</dbReference>
<feature type="repeat" description="TPR" evidence="1">
    <location>
        <begin position="309"/>
        <end position="342"/>
    </location>
</feature>
<keyword evidence="1" id="KW-0802">TPR repeat</keyword>
<dbReference type="Pfam" id="PF13424">
    <property type="entry name" value="TPR_12"/>
    <property type="match status" value="2"/>
</dbReference>
<sequence length="693" mass="74518">MAHDDLLSAALRHHRAGDLDAAEALYRRILLADPRRHAARHLLGVLAHQRGRSGEAASLIAEAIRANGTIAEYHGNLGLALAALGRHVEAEACQRRALALRADYPEAHHNLGLVLAALGRHGEAIGHFADALRLRPGFAPAVRALAGALHSDGRLADAAEAYAEALRLDPRNPVLLNDFGLALRDLGRDGDAARCFDAALALHPDFAEAWDNLGALKAAQGHMEEAAACHRAALARRWDSAAAWNNLGIALNALGRGDEAIAAWRQAVILEPGQTEAWSNLGNGLRDRDGFDDAIACHHRALRVVPAQPAANNNHGHALQGMGRHGEAARWFRRALALDPAYAEALSNLGLAVQRSGRTADAERLYNRALALQPGLALARFDRSLLRLERGDLAGGWADYGARFASGRIGAGQSPPLPPWRGEDLAGKRLLVWGEQGVGDTILFASLIPEVVGWATAVVVEVDPRMVPLFARSFPMATVRAPADDAGGCDVQAPVGSLAGWFRTTLADFPGRPAWLTPDPALVERWRDRLAALGPGLRVGIGWRSQVMTEERRAAYTALEAWEPVFALPGLHLVNLQYGDCATELAEAESRFGRAIHRWDDLDLKDDFDGMAALVANLDLVLSPAMSVGELAGALGVPVWRVGRRDWTQLGTGVRPWFPAQRLFQPAPEETLGDVPARVARALAAMARSRNFG</sequence>
<feature type="repeat" description="TPR" evidence="1">
    <location>
        <begin position="105"/>
        <end position="138"/>
    </location>
</feature>
<dbReference type="InterPro" id="IPR011990">
    <property type="entry name" value="TPR-like_helical_dom_sf"/>
</dbReference>
<keyword evidence="3" id="KW-1185">Reference proteome</keyword>
<dbReference type="SUPFAM" id="SSF53756">
    <property type="entry name" value="UDP-Glycosyltransferase/glycogen phosphorylase"/>
    <property type="match status" value="1"/>
</dbReference>
<feature type="repeat" description="TPR" evidence="1">
    <location>
        <begin position="241"/>
        <end position="274"/>
    </location>
</feature>
<feature type="repeat" description="TPR" evidence="1">
    <location>
        <begin position="139"/>
        <end position="172"/>
    </location>
</feature>
<dbReference type="Proteomes" id="UP000781958">
    <property type="component" value="Unassembled WGS sequence"/>
</dbReference>
<dbReference type="PANTHER" id="PTHR44366:SF1">
    <property type="entry name" value="UDP-N-ACETYLGLUCOSAMINE--PEPTIDE N-ACETYLGLUCOSAMINYLTRANSFERASE 110 KDA SUBUNIT"/>
    <property type="match status" value="1"/>
</dbReference>
<dbReference type="Gene3D" id="1.25.40.10">
    <property type="entry name" value="Tetratricopeptide repeat domain"/>
    <property type="match status" value="5"/>
</dbReference>
<dbReference type="PANTHER" id="PTHR44366">
    <property type="entry name" value="UDP-N-ACETYLGLUCOSAMINE--PEPTIDE N-ACETYLGLUCOSAMINYLTRANSFERASE 110 KDA SUBUNIT"/>
    <property type="match status" value="1"/>
</dbReference>
<dbReference type="Pfam" id="PF13432">
    <property type="entry name" value="TPR_16"/>
    <property type="match status" value="2"/>
</dbReference>
<protein>
    <submittedName>
        <fullName evidence="2">Tetratricopeptide (TPR) repeat protein</fullName>
    </submittedName>
</protein>
<dbReference type="InterPro" id="IPR019734">
    <property type="entry name" value="TPR_rpt"/>
</dbReference>
<dbReference type="SUPFAM" id="SSF48452">
    <property type="entry name" value="TPR-like"/>
    <property type="match status" value="2"/>
</dbReference>
<evidence type="ECO:0000313" key="2">
    <source>
        <dbReference type="EMBL" id="MBP2292723.1"/>
    </source>
</evidence>
<evidence type="ECO:0000313" key="3">
    <source>
        <dbReference type="Proteomes" id="UP000781958"/>
    </source>
</evidence>
<comment type="caution">
    <text evidence="2">The sequence shown here is derived from an EMBL/GenBank/DDBJ whole genome shotgun (WGS) entry which is preliminary data.</text>
</comment>
<dbReference type="RefSeq" id="WP_209766576.1">
    <property type="nucleotide sequence ID" value="NZ_JAGINP010000007.1"/>
</dbReference>
<dbReference type="SMART" id="SM00028">
    <property type="entry name" value="TPR"/>
    <property type="match status" value="11"/>
</dbReference>
<reference evidence="2 3" key="1">
    <citation type="submission" date="2021-03" db="EMBL/GenBank/DDBJ databases">
        <title>Genomic Encyclopedia of Type Strains, Phase III (KMG-III): the genomes of soil and plant-associated and newly described type strains.</title>
        <authorList>
            <person name="Whitman W."/>
        </authorList>
    </citation>
    <scope>NUCLEOTIDE SEQUENCE [LARGE SCALE GENOMIC DNA]</scope>
    <source>
        <strain evidence="2 3">IMMIB AFH-6</strain>
    </source>
</reference>
<accession>A0ABS4SJH9</accession>
<dbReference type="InterPro" id="IPR037919">
    <property type="entry name" value="OGT"/>
</dbReference>
<evidence type="ECO:0000256" key="1">
    <source>
        <dbReference type="PROSITE-ProRule" id="PRU00339"/>
    </source>
</evidence>
<feature type="repeat" description="TPR" evidence="1">
    <location>
        <begin position="275"/>
        <end position="308"/>
    </location>
</feature>
<organism evidence="2 3">
    <name type="scientific">Azospirillum rugosum</name>
    <dbReference type="NCBI Taxonomy" id="416170"/>
    <lineage>
        <taxon>Bacteria</taxon>
        <taxon>Pseudomonadati</taxon>
        <taxon>Pseudomonadota</taxon>
        <taxon>Alphaproteobacteria</taxon>
        <taxon>Rhodospirillales</taxon>
        <taxon>Azospirillaceae</taxon>
        <taxon>Azospirillum</taxon>
    </lineage>
</organism>
<gene>
    <name evidence="2" type="ORF">J2851_002501</name>
</gene>
<feature type="repeat" description="TPR" evidence="1">
    <location>
        <begin position="343"/>
        <end position="376"/>
    </location>
</feature>
<dbReference type="EMBL" id="JAGINP010000007">
    <property type="protein sequence ID" value="MBP2292723.1"/>
    <property type="molecule type" value="Genomic_DNA"/>
</dbReference>
<name>A0ABS4SJH9_9PROT</name>